<name>A0ABV4E5Q9_9GAMM</name>
<dbReference type="Proteomes" id="UP001565243">
    <property type="component" value="Unassembled WGS sequence"/>
</dbReference>
<evidence type="ECO:0000313" key="1">
    <source>
        <dbReference type="EMBL" id="MEY8770229.1"/>
    </source>
</evidence>
<gene>
    <name evidence="1" type="ORF">AB6T85_07290</name>
</gene>
<dbReference type="Gene3D" id="3.60.40.10">
    <property type="entry name" value="PPM-type phosphatase domain"/>
    <property type="match status" value="1"/>
</dbReference>
<dbReference type="InterPro" id="IPR036457">
    <property type="entry name" value="PPM-type-like_dom_sf"/>
</dbReference>
<protein>
    <recommendedName>
        <fullName evidence="3">PPM-type phosphatase domain-containing protein</fullName>
    </recommendedName>
</protein>
<reference evidence="1 2" key="1">
    <citation type="submission" date="2024-07" db="EMBL/GenBank/DDBJ databases">
        <authorList>
            <person name="Hebao G."/>
        </authorList>
    </citation>
    <scope>NUCLEOTIDE SEQUENCE [LARGE SCALE GENOMIC DNA]</scope>
    <source>
        <strain evidence="1 2">ACCC 02193</strain>
    </source>
</reference>
<sequence length="225" mass="25640">MNEGLILTFQGAERADNQDFASWHIGQRNEIWIIADGATKAKDSGHFVTSFCEKILLSLSSVAKKITAPLVFNLIETVHADIRKDFICAKGSFLLFIVDRETKTQHCFFLGDCRIGTIQNTGIKWATFPHNMVVAQQITNEERIRTSLERHLLFRQLIARRFERPDYIQLDLDLSLPIIMATDGFWSDCSLIISEKLTGTTLCEVFKSKQNRPDDATMLLRPGQF</sequence>
<evidence type="ECO:0008006" key="3">
    <source>
        <dbReference type="Google" id="ProtNLM"/>
    </source>
</evidence>
<evidence type="ECO:0000313" key="2">
    <source>
        <dbReference type="Proteomes" id="UP001565243"/>
    </source>
</evidence>
<proteinExistence type="predicted"/>
<accession>A0ABV4E5Q9</accession>
<dbReference type="EMBL" id="JBGFFX010000003">
    <property type="protein sequence ID" value="MEY8770229.1"/>
    <property type="molecule type" value="Genomic_DNA"/>
</dbReference>
<keyword evidence="2" id="KW-1185">Reference proteome</keyword>
<dbReference type="SUPFAM" id="SSF81606">
    <property type="entry name" value="PP2C-like"/>
    <property type="match status" value="1"/>
</dbReference>
<comment type="caution">
    <text evidence="1">The sequence shown here is derived from an EMBL/GenBank/DDBJ whole genome shotgun (WGS) entry which is preliminary data.</text>
</comment>
<dbReference type="RefSeq" id="WP_369895151.1">
    <property type="nucleotide sequence ID" value="NZ_JBGFFX010000003.1"/>
</dbReference>
<organism evidence="1 2">
    <name type="scientific">Erwinia aeris</name>
    <dbReference type="NCBI Taxonomy" id="3239803"/>
    <lineage>
        <taxon>Bacteria</taxon>
        <taxon>Pseudomonadati</taxon>
        <taxon>Pseudomonadota</taxon>
        <taxon>Gammaproteobacteria</taxon>
        <taxon>Enterobacterales</taxon>
        <taxon>Erwiniaceae</taxon>
        <taxon>Erwinia</taxon>
    </lineage>
</organism>